<dbReference type="GeneID" id="78571625"/>
<evidence type="ECO:0000256" key="1">
    <source>
        <dbReference type="SAM" id="Coils"/>
    </source>
</evidence>
<feature type="coiled-coil region" evidence="1">
    <location>
        <begin position="43"/>
        <end position="77"/>
    </location>
</feature>
<name>A0A379G9D1_9BACT</name>
<gene>
    <name evidence="2" type="ORF">NCTC13043_01981</name>
</gene>
<evidence type="ECO:0000313" key="3">
    <source>
        <dbReference type="Proteomes" id="UP000254235"/>
    </source>
</evidence>
<sequence>MRCHYENIKGVGRVLIPTCWAVAISGDIELCTCKPTSYESFERERYNKEVKRLKGIIEGLEEENEHYRQLLDKVVIDE</sequence>
<accession>A0A379G9D1</accession>
<dbReference type="OrthoDB" id="1073694at2"/>
<dbReference type="AlphaFoldDB" id="A0A379G9D1"/>
<dbReference type="Proteomes" id="UP000254235">
    <property type="component" value="Unassembled WGS sequence"/>
</dbReference>
<protein>
    <submittedName>
        <fullName evidence="2">Uncharacterized protein</fullName>
    </submittedName>
</protein>
<dbReference type="RefSeq" id="WP_115083937.1">
    <property type="nucleotide sequence ID" value="NZ_UGTP01000002.1"/>
</dbReference>
<organism evidence="2 3">
    <name type="scientific">Prevotella pallens</name>
    <dbReference type="NCBI Taxonomy" id="60133"/>
    <lineage>
        <taxon>Bacteria</taxon>
        <taxon>Pseudomonadati</taxon>
        <taxon>Bacteroidota</taxon>
        <taxon>Bacteroidia</taxon>
        <taxon>Bacteroidales</taxon>
        <taxon>Prevotellaceae</taxon>
        <taxon>Prevotella</taxon>
    </lineage>
</organism>
<proteinExistence type="predicted"/>
<keyword evidence="1" id="KW-0175">Coiled coil</keyword>
<dbReference type="EMBL" id="UGTP01000002">
    <property type="protein sequence ID" value="SUC37492.1"/>
    <property type="molecule type" value="Genomic_DNA"/>
</dbReference>
<reference evidence="2 3" key="1">
    <citation type="submission" date="2018-06" db="EMBL/GenBank/DDBJ databases">
        <authorList>
            <consortium name="Pathogen Informatics"/>
            <person name="Doyle S."/>
        </authorList>
    </citation>
    <scope>NUCLEOTIDE SEQUENCE [LARGE SCALE GENOMIC DNA]</scope>
    <source>
        <strain evidence="2 3">NCTC13043</strain>
    </source>
</reference>
<evidence type="ECO:0000313" key="2">
    <source>
        <dbReference type="EMBL" id="SUC37492.1"/>
    </source>
</evidence>